<dbReference type="SUPFAM" id="SSF57997">
    <property type="entry name" value="Tropomyosin"/>
    <property type="match status" value="1"/>
</dbReference>
<evidence type="ECO:0000256" key="3">
    <source>
        <dbReference type="SAM" id="MobiDB-lite"/>
    </source>
</evidence>
<feature type="coiled-coil region" evidence="2">
    <location>
        <begin position="10"/>
        <end position="48"/>
    </location>
</feature>
<dbReference type="Proteomes" id="UP000434850">
    <property type="component" value="Unassembled WGS sequence"/>
</dbReference>
<comment type="caution">
    <text evidence="4">The sequence shown here is derived from an EMBL/GenBank/DDBJ whole genome shotgun (WGS) entry which is preliminary data.</text>
</comment>
<dbReference type="RefSeq" id="WP_157539410.1">
    <property type="nucleotide sequence ID" value="NZ_WQLA01000001.1"/>
</dbReference>
<feature type="region of interest" description="Disordered" evidence="3">
    <location>
        <begin position="341"/>
        <end position="397"/>
    </location>
</feature>
<proteinExistence type="predicted"/>
<gene>
    <name evidence="4" type="ORF">GO816_00555</name>
</gene>
<reference evidence="4 5" key="1">
    <citation type="submission" date="2019-12" db="EMBL/GenBank/DDBJ databases">
        <title>Mucilaginibacter sp. HME9299 genome sequencing and assembly.</title>
        <authorList>
            <person name="Kang H."/>
            <person name="Kim H."/>
            <person name="Joh K."/>
        </authorList>
    </citation>
    <scope>NUCLEOTIDE SEQUENCE [LARGE SCALE GENOMIC DNA]</scope>
    <source>
        <strain evidence="4 5">HME9299</strain>
    </source>
</reference>
<organism evidence="4 5">
    <name type="scientific">Mucilaginibacter aquatilis</name>
    <dbReference type="NCBI Taxonomy" id="1517760"/>
    <lineage>
        <taxon>Bacteria</taxon>
        <taxon>Pseudomonadati</taxon>
        <taxon>Bacteroidota</taxon>
        <taxon>Sphingobacteriia</taxon>
        <taxon>Sphingobacteriales</taxon>
        <taxon>Sphingobacteriaceae</taxon>
        <taxon>Mucilaginibacter</taxon>
    </lineage>
</organism>
<dbReference type="PANTHER" id="PTHR32083:SF0">
    <property type="entry name" value="CILIA AND FLAGELLA-ASSOCIATED PROTEIN 58"/>
    <property type="match status" value="1"/>
</dbReference>
<dbReference type="GO" id="GO:0005856">
    <property type="term" value="C:cytoskeleton"/>
    <property type="evidence" value="ECO:0007669"/>
    <property type="project" value="TreeGrafter"/>
</dbReference>
<dbReference type="PANTHER" id="PTHR32083">
    <property type="entry name" value="CILIA AND FLAGELLA-ASSOCIATED PROTEIN 58-RELATED"/>
    <property type="match status" value="1"/>
</dbReference>
<evidence type="ECO:0000256" key="2">
    <source>
        <dbReference type="SAM" id="Coils"/>
    </source>
</evidence>
<name>A0A6I4I3M1_9SPHI</name>
<evidence type="ECO:0000313" key="5">
    <source>
        <dbReference type="Proteomes" id="UP000434850"/>
    </source>
</evidence>
<evidence type="ECO:0000256" key="1">
    <source>
        <dbReference type="ARBA" id="ARBA00023054"/>
    </source>
</evidence>
<accession>A0A6I4I3M1</accession>
<keyword evidence="5" id="KW-1185">Reference proteome</keyword>
<protein>
    <submittedName>
        <fullName evidence="4">Uncharacterized protein</fullName>
    </submittedName>
</protein>
<dbReference type="OrthoDB" id="797760at2"/>
<keyword evidence="1 2" id="KW-0175">Coiled coil</keyword>
<sequence length="876" mass="97151">MDSNTFFDDAKKATKDLNESVKELDQVIKQLKSSQSELSETLQKTTKDFEANVTSINKNKQAIDDLNKKIAHTAKVIDTSSNTLNNNKELMDGLLKKYDKLKETHANNSKAVRDLKLEIVNLSGVINDQENELKKSSKTFDYHKESIDAVKKSIDVVKKSTDAVKNHISDLKEHGKSFGPEFASTIEDASKGFNAMKDGLAHVKTGFQSVGGAIKTTGFGLLLLVLESITEYFTKSPKGIEQFRQFLAGLGVVVNTVKENISKFKLAIVEAFTNPVEGLKKLGKLIEDNILNRLKAFGVMYEGLINKDFKKFASGMVQLATGTTDAFKKVEKAITDNSDKALEQKAIHDKAEAEKKKKQEEEAKKRADANEKRRQEREAQRKADLDKRRKHNEEVKKLSDEAKNELIESKARMAQNLLQGFAKEISDTDAHFQQLKNKYKGHKQTIEQIEKEHVASIEAINKKFREEDSKTLDGFHKELRNIGMSARQQAQVQLDEEYNEKKKKIEDIKQKNDEIILNAGIKLTELEAAPLTATSKLQIESLKKQQSEAQKIYNDASGLLTDFKAKHETDSKGLNDNFDKQDLGIKETKLQESIANEREGGHESAAIKKEQELLKLQHDVAKNAAEAKGKETTLIEAKYAKQKADLEDKLTSSRIHAGDKLIDAVLKNTKKDSAIYKAAFLAKKATSIADTIISTKQSIMESLKAYSGIPFIGQALGIAQAAFMAVQGATSIAEIAKQKPGMAQGGQFISDGRGAVLPGYSRTDNTNAYLRSGEAVVVSEAMRNPWARNMVSAINVAYGGRDFSVPNAGSGYAIGGVFTDGGNASRYYSQPVNDQKDLANTLAYQMLNNFPPIYVDVKDVNNQQNILVQTVNRVNL</sequence>
<dbReference type="AlphaFoldDB" id="A0A6I4I3M1"/>
<dbReference type="EMBL" id="WQLA01000001">
    <property type="protein sequence ID" value="MVN89610.1"/>
    <property type="molecule type" value="Genomic_DNA"/>
</dbReference>
<evidence type="ECO:0000313" key="4">
    <source>
        <dbReference type="EMBL" id="MVN89610.1"/>
    </source>
</evidence>
<dbReference type="Gene3D" id="1.10.287.1490">
    <property type="match status" value="1"/>
</dbReference>
<feature type="coiled-coil region" evidence="2">
    <location>
        <begin position="487"/>
        <end position="518"/>
    </location>
</feature>
<feature type="coiled-coil region" evidence="2">
    <location>
        <begin position="84"/>
        <end position="132"/>
    </location>
</feature>